<feature type="region of interest" description="Disordered" evidence="1">
    <location>
        <begin position="165"/>
        <end position="232"/>
    </location>
</feature>
<sequence>MARITKKNKNLQDAKTAASDPGDVGTDPPKLCLTILLPKKAKKPVTSPELRGANQPWKQGANQYLCSCGSLEAADDDDASETELLMPASDPGDVGTDPPKLCLTILLPKKAKKPVTSPELRGANQPWKQGANQYLCSCGSLEAADDDDASETELLMREKIRAFENGVENFDQDSGDGSMSADAEEEEDELESDKDNEEKAPDESNSESGSPMPEASLEPVPEAKQKRKKVKKQSSLPDVLKISIPINNTNLMSTVPCTISFQELLTKVANIMSLALNQVRIVYRFSTQPCGDTFNHLPLDNKWKELLATAVQPQKLLRSQKTFIVELKDLAVKRVRRKRNE</sequence>
<protein>
    <submittedName>
        <fullName evidence="2">Uncharacterized protein</fullName>
    </submittedName>
</protein>
<feature type="compositionally biased region" description="Acidic residues" evidence="1">
    <location>
        <begin position="182"/>
        <end position="195"/>
    </location>
</feature>
<evidence type="ECO:0000256" key="1">
    <source>
        <dbReference type="SAM" id="MobiDB-lite"/>
    </source>
</evidence>
<proteinExistence type="predicted"/>
<dbReference type="Proteomes" id="UP001218218">
    <property type="component" value="Unassembled WGS sequence"/>
</dbReference>
<evidence type="ECO:0000313" key="2">
    <source>
        <dbReference type="EMBL" id="KAJ7362482.1"/>
    </source>
</evidence>
<keyword evidence="3" id="KW-1185">Reference proteome</keyword>
<gene>
    <name evidence="2" type="ORF">DFH08DRAFT_1024675</name>
</gene>
<name>A0AAD7ALX7_9AGAR</name>
<accession>A0AAD7ALX7</accession>
<feature type="region of interest" description="Disordered" evidence="1">
    <location>
        <begin position="77"/>
        <end position="100"/>
    </location>
</feature>
<dbReference type="AlphaFoldDB" id="A0AAD7ALX7"/>
<feature type="region of interest" description="Disordered" evidence="1">
    <location>
        <begin position="1"/>
        <end position="29"/>
    </location>
</feature>
<dbReference type="EMBL" id="JARIHO010000004">
    <property type="protein sequence ID" value="KAJ7362482.1"/>
    <property type="molecule type" value="Genomic_DNA"/>
</dbReference>
<reference evidence="2" key="1">
    <citation type="submission" date="2023-03" db="EMBL/GenBank/DDBJ databases">
        <title>Massive genome expansion in bonnet fungi (Mycena s.s.) driven by repeated elements and novel gene families across ecological guilds.</title>
        <authorList>
            <consortium name="Lawrence Berkeley National Laboratory"/>
            <person name="Harder C.B."/>
            <person name="Miyauchi S."/>
            <person name="Viragh M."/>
            <person name="Kuo A."/>
            <person name="Thoen E."/>
            <person name="Andreopoulos B."/>
            <person name="Lu D."/>
            <person name="Skrede I."/>
            <person name="Drula E."/>
            <person name="Henrissat B."/>
            <person name="Morin E."/>
            <person name="Kohler A."/>
            <person name="Barry K."/>
            <person name="LaButti K."/>
            <person name="Morin E."/>
            <person name="Salamov A."/>
            <person name="Lipzen A."/>
            <person name="Mereny Z."/>
            <person name="Hegedus B."/>
            <person name="Baldrian P."/>
            <person name="Stursova M."/>
            <person name="Weitz H."/>
            <person name="Taylor A."/>
            <person name="Grigoriev I.V."/>
            <person name="Nagy L.G."/>
            <person name="Martin F."/>
            <person name="Kauserud H."/>
        </authorList>
    </citation>
    <scope>NUCLEOTIDE SEQUENCE</scope>
    <source>
        <strain evidence="2">CBHHK002</strain>
    </source>
</reference>
<evidence type="ECO:0000313" key="3">
    <source>
        <dbReference type="Proteomes" id="UP001218218"/>
    </source>
</evidence>
<organism evidence="2 3">
    <name type="scientific">Mycena albidolilacea</name>
    <dbReference type="NCBI Taxonomy" id="1033008"/>
    <lineage>
        <taxon>Eukaryota</taxon>
        <taxon>Fungi</taxon>
        <taxon>Dikarya</taxon>
        <taxon>Basidiomycota</taxon>
        <taxon>Agaricomycotina</taxon>
        <taxon>Agaricomycetes</taxon>
        <taxon>Agaricomycetidae</taxon>
        <taxon>Agaricales</taxon>
        <taxon>Marasmiineae</taxon>
        <taxon>Mycenaceae</taxon>
        <taxon>Mycena</taxon>
    </lineage>
</organism>
<comment type="caution">
    <text evidence="2">The sequence shown here is derived from an EMBL/GenBank/DDBJ whole genome shotgun (WGS) entry which is preliminary data.</text>
</comment>